<evidence type="ECO:0000256" key="1">
    <source>
        <dbReference type="SAM" id="Phobius"/>
    </source>
</evidence>
<dbReference type="EMBL" id="VITR01000006">
    <property type="protein sequence ID" value="TWB42515.1"/>
    <property type="molecule type" value="Genomic_DNA"/>
</dbReference>
<keyword evidence="3" id="KW-1185">Reference proteome</keyword>
<feature type="transmembrane region" description="Helical" evidence="1">
    <location>
        <begin position="449"/>
        <end position="466"/>
    </location>
</feature>
<proteinExistence type="predicted"/>
<sequence length="502" mass="52927">MPKITSRLLPVLLFLAVALPTCLVFAFRVPPGQVADEPGHIARADSLASGQLAGRRGPQPQPDGTTAIVAGVMADPAYMQVATMVSPHTQVIDPSRLAWARALGWQGPRVFVGLNTIATYMPVFYLPAVAGMQVARILGAGPFDAILAGRLANVAAFLVLAGTALTVARRGRGLLFCMLAVPMTLSLAASFNQDCLIIAAVALAAALVTRGEGAANPAATTPYRLAALLLAMVIAVKPPYLPLVALLLLPLPVSWRALGQALGTPPARGPLLRRLALAGLALLPMVAWGLLVQRGLATAIPRPAYEAGLIWPGPRPAVFHGTDATAQIQVLLAAPWRVVTLVWNTLRIPRHFTGLFFESIAMLGWLDLRLPKAVYAAWTLALAVAAWLDMRLDRGGRPALCAAWGRVRWTEVALLALAAGVAVEGIFLSQNLTWTNVGWPTVDGPQGRYFLPLFPLFILALPRPPAATAGRPPRLLGLAPTAAALLTLALLPAALAAAYYPG</sequence>
<feature type="transmembrane region" description="Helical" evidence="1">
    <location>
        <begin position="147"/>
        <end position="167"/>
    </location>
</feature>
<dbReference type="AlphaFoldDB" id="A0A560H855"/>
<feature type="transmembrane region" description="Helical" evidence="1">
    <location>
        <begin position="409"/>
        <end position="429"/>
    </location>
</feature>
<dbReference type="RefSeq" id="WP_186455750.1">
    <property type="nucleotide sequence ID" value="NZ_VITR01000006.1"/>
</dbReference>
<evidence type="ECO:0000313" key="3">
    <source>
        <dbReference type="Proteomes" id="UP000315751"/>
    </source>
</evidence>
<reference evidence="2 3" key="1">
    <citation type="submission" date="2019-06" db="EMBL/GenBank/DDBJ databases">
        <title>Genomic Encyclopedia of Type Strains, Phase IV (KMG-V): Genome sequencing to study the core and pangenomes of soil and plant-associated prokaryotes.</title>
        <authorList>
            <person name="Whitman W."/>
        </authorList>
    </citation>
    <scope>NUCLEOTIDE SEQUENCE [LARGE SCALE GENOMIC DNA]</scope>
    <source>
        <strain evidence="2 3">BR 11622</strain>
    </source>
</reference>
<dbReference type="Proteomes" id="UP000315751">
    <property type="component" value="Unassembled WGS sequence"/>
</dbReference>
<protein>
    <submittedName>
        <fullName evidence="2">Putative membrane protein</fullName>
    </submittedName>
</protein>
<feature type="transmembrane region" description="Helical" evidence="1">
    <location>
        <begin position="227"/>
        <end position="251"/>
    </location>
</feature>
<comment type="caution">
    <text evidence="2">The sequence shown here is derived from an EMBL/GenBank/DDBJ whole genome shotgun (WGS) entry which is preliminary data.</text>
</comment>
<feature type="transmembrane region" description="Helical" evidence="1">
    <location>
        <begin position="271"/>
        <end position="292"/>
    </location>
</feature>
<organism evidence="2 3">
    <name type="scientific">Nitrospirillum amazonense</name>
    <dbReference type="NCBI Taxonomy" id="28077"/>
    <lineage>
        <taxon>Bacteria</taxon>
        <taxon>Pseudomonadati</taxon>
        <taxon>Pseudomonadota</taxon>
        <taxon>Alphaproteobacteria</taxon>
        <taxon>Rhodospirillales</taxon>
        <taxon>Azospirillaceae</taxon>
        <taxon>Nitrospirillum</taxon>
    </lineage>
</organism>
<accession>A0A560H855</accession>
<name>A0A560H855_9PROT</name>
<keyword evidence="1" id="KW-0812">Transmembrane</keyword>
<keyword evidence="1" id="KW-0472">Membrane</keyword>
<gene>
    <name evidence="2" type="ORF">FBZ90_106111</name>
</gene>
<dbReference type="Pfam" id="PF09913">
    <property type="entry name" value="DUF2142"/>
    <property type="match status" value="1"/>
</dbReference>
<dbReference type="InterPro" id="IPR018674">
    <property type="entry name" value="DUF2142_membrane"/>
</dbReference>
<feature type="transmembrane region" description="Helical" evidence="1">
    <location>
        <begin position="478"/>
        <end position="500"/>
    </location>
</feature>
<evidence type="ECO:0000313" key="2">
    <source>
        <dbReference type="EMBL" id="TWB42515.1"/>
    </source>
</evidence>
<keyword evidence="1" id="KW-1133">Transmembrane helix</keyword>